<gene>
    <name evidence="3" type="ORF">B7463_g2806</name>
</gene>
<feature type="region of interest" description="Disordered" evidence="1">
    <location>
        <begin position="741"/>
        <end position="853"/>
    </location>
</feature>
<evidence type="ECO:0000259" key="2">
    <source>
        <dbReference type="Pfam" id="PF00583"/>
    </source>
</evidence>
<feature type="non-terminal residue" evidence="3">
    <location>
        <position position="1"/>
    </location>
</feature>
<dbReference type="PANTHER" id="PTHR21705:SF11">
    <property type="entry name" value="FHIP FAMILY PROTEIN CG3558"/>
    <property type="match status" value="1"/>
</dbReference>
<dbReference type="InterPro" id="IPR000182">
    <property type="entry name" value="GNAT_dom"/>
</dbReference>
<feature type="compositionally biased region" description="Basic and acidic residues" evidence="1">
    <location>
        <begin position="788"/>
        <end position="797"/>
    </location>
</feature>
<dbReference type="CDD" id="cd04301">
    <property type="entry name" value="NAT_SF"/>
    <property type="match status" value="1"/>
</dbReference>
<dbReference type="STRING" id="5539.A0A3E2HJV4"/>
<dbReference type="Proteomes" id="UP000258309">
    <property type="component" value="Unassembled WGS sequence"/>
</dbReference>
<feature type="compositionally biased region" description="Polar residues" evidence="1">
    <location>
        <begin position="908"/>
        <end position="920"/>
    </location>
</feature>
<dbReference type="OrthoDB" id="5350595at2759"/>
<dbReference type="Pfam" id="PF00583">
    <property type="entry name" value="Acetyltransf_1"/>
    <property type="match status" value="1"/>
</dbReference>
<comment type="caution">
    <text evidence="3">The sequence shown here is derived from an EMBL/GenBank/DDBJ whole genome shotgun (WGS) entry which is preliminary data.</text>
</comment>
<proteinExistence type="predicted"/>
<dbReference type="InterPro" id="IPR016181">
    <property type="entry name" value="Acyl_CoA_acyltransferase"/>
</dbReference>
<name>A0A3E2HJV4_SCYLI</name>
<dbReference type="Pfam" id="PF10257">
    <property type="entry name" value="RAI16-like"/>
    <property type="match status" value="1"/>
</dbReference>
<dbReference type="InterPro" id="IPR019384">
    <property type="entry name" value="FHIP"/>
</dbReference>
<feature type="compositionally biased region" description="Polar residues" evidence="1">
    <location>
        <begin position="839"/>
        <end position="848"/>
    </location>
</feature>
<dbReference type="EMBL" id="NCSJ02000034">
    <property type="protein sequence ID" value="RFU33513.1"/>
    <property type="molecule type" value="Genomic_DNA"/>
</dbReference>
<dbReference type="GO" id="GO:0016747">
    <property type="term" value="F:acyltransferase activity, transferring groups other than amino-acyl groups"/>
    <property type="evidence" value="ECO:0007669"/>
    <property type="project" value="InterPro"/>
</dbReference>
<reference evidence="3 4" key="1">
    <citation type="submission" date="2018-05" db="EMBL/GenBank/DDBJ databases">
        <title>Draft genome sequence of Scytalidium lignicola DSM 105466, a ubiquitous saprotrophic fungus.</title>
        <authorList>
            <person name="Buettner E."/>
            <person name="Gebauer A.M."/>
            <person name="Hofrichter M."/>
            <person name="Liers C."/>
            <person name="Kellner H."/>
        </authorList>
    </citation>
    <scope>NUCLEOTIDE SEQUENCE [LARGE SCALE GENOMIC DNA]</scope>
    <source>
        <strain evidence="3 4">DSM 105466</strain>
    </source>
</reference>
<keyword evidence="4" id="KW-1185">Reference proteome</keyword>
<feature type="region of interest" description="Disordered" evidence="1">
    <location>
        <begin position="1243"/>
        <end position="1296"/>
    </location>
</feature>
<feature type="compositionally biased region" description="Polar residues" evidence="1">
    <location>
        <begin position="1276"/>
        <end position="1289"/>
    </location>
</feature>
<feature type="compositionally biased region" description="Low complexity" evidence="1">
    <location>
        <begin position="753"/>
        <end position="767"/>
    </location>
</feature>
<feature type="compositionally biased region" description="Polar residues" evidence="1">
    <location>
        <begin position="741"/>
        <end position="752"/>
    </location>
</feature>
<protein>
    <recommendedName>
        <fullName evidence="2">N-acetyltransferase domain-containing protein</fullName>
    </recommendedName>
</protein>
<dbReference type="PANTHER" id="PTHR21705">
    <property type="entry name" value="RAI16 PROTEIN-RELATED"/>
    <property type="match status" value="1"/>
</dbReference>
<feature type="region of interest" description="Disordered" evidence="1">
    <location>
        <begin position="890"/>
        <end position="931"/>
    </location>
</feature>
<accession>A0A3E2HJV4</accession>
<organism evidence="3 4">
    <name type="scientific">Scytalidium lignicola</name>
    <name type="common">Hyphomycete</name>
    <dbReference type="NCBI Taxonomy" id="5539"/>
    <lineage>
        <taxon>Eukaryota</taxon>
        <taxon>Fungi</taxon>
        <taxon>Dikarya</taxon>
        <taxon>Ascomycota</taxon>
        <taxon>Pezizomycotina</taxon>
        <taxon>Leotiomycetes</taxon>
        <taxon>Leotiomycetes incertae sedis</taxon>
        <taxon>Scytalidium</taxon>
    </lineage>
</organism>
<feature type="non-terminal residue" evidence="3">
    <location>
        <position position="1613"/>
    </location>
</feature>
<evidence type="ECO:0000313" key="3">
    <source>
        <dbReference type="EMBL" id="RFU33513.1"/>
    </source>
</evidence>
<evidence type="ECO:0000256" key="1">
    <source>
        <dbReference type="SAM" id="MobiDB-lite"/>
    </source>
</evidence>
<feature type="domain" description="N-acetyltransferase" evidence="2">
    <location>
        <begin position="1068"/>
        <end position="1135"/>
    </location>
</feature>
<dbReference type="SUPFAM" id="SSF55729">
    <property type="entry name" value="Acyl-CoA N-acyltransferases (Nat)"/>
    <property type="match status" value="1"/>
</dbReference>
<sequence>MIGCDFQALQATLYVVIGHKHAEQRPMFVLSQWARLVAGTALASSGGSKANANNPEKRLARFKKEYSQLLQIWRNTANISKDPEAAENIRASLQELTAIINDETRRPIPHPCIVFASSKQIYIPISKIAATSYNRSIIRESVALFSALIDEEEGFVENNVFAQSLMGLLVRITGQNSIRLSPETEADVVELAFNITTKIRLDPDILPAWFSAQSRDEAENQEENDAHNKFTGKTHKEDFPLFYLLIDYIHEEGRIGDFARTGLLYIIEAASNSVTLEQWIVESDLATLMATGLGALYSQLSRKLVIDFPPDGLPPILALSDYTHPITTSEIVSSTSEEFQGHMETFLSHLVFWQDVLNHCKSVEVKQTLLDHFQVIFLQQLLYPSLLESSDIDGGSSVAVLTYLRRILESLDHPDMIHLILHYLLALPDTTPTTPSGARASVSAARKRKSMDLASMMAAQMEMSTTPDLFNLVDLIIVSLQSPSHQTISVTLQLVSVILKRHHRYAVSTLLRTQQILTTEPQRPVGAHEKEMEFLQNLASNVAVGDVEEAYDNYVKDAMSTLESHSCSISLLIPKSVGGVSKLPTAQATIPGAPRDVRPHTLRVEDPMLKALLGIFETFFINPVETNANLTATIIDLATCGYMHVDGWLLPDLSKCVYEADEEADTCQFIAGPDDPVEMQEKAQLWALKKVSRPLILSKTPLPPLLAQFATLVDQVAAYRATIPQFDDLLQHRRGAFQAASSGVENTSLTQQPPRSSFESPSRSASPPRNPFDTLAQRIFTGTPSRSDSPRGRRSQDQPRSTPAPVANKGFATPSGRPGLPPPQFPMRFDSPVRGSPRVFSNGSQHSAAESLDEHDISANQAANLVAVDQSILLLKVGIPSLQNDNKPIPFPNLRSSTPSVAEESIDGSIQETAEPSTITEGGEEKEVEGEDKNLVSVSHVLTNVIILQEFLLEIAALVQALIRPTLEKEPSLKSANISSHAKVELLPWDPDSAAHVERLYNQRVACGWKKESVELFRQEQREGSAALQWISLKIHATAFPAESTALLDTAVSFGGKPRTPTNASFVPVGHISLYANFNNKELADASKGIYYISNFYVSRALHSMGLGRAAMDLIESIAIEQPLCAKVLTLNTATDTVVNKDGLEMVKEEVYMQLGVPPPKVWDFESAMQVPFEAILTTKRISSSGRKAGDLARTDIVEMAQSESSDVYPTPMQGCRDKAGKSPRFNLQLSITFGANCSGLGSEAIGKNRRPTTKSEVAARKALNRPRGRPFRASILNQSPQNESTLPSTPKPHKKRTLKNLKSTYRMSYLEKLPLELLEQIFFYCKNCNLPRASPIFAGKLSNEKVYIDLLTDAFRHSWEIRLVYEHHHTESGEREERDQIYKGLFGKEFQEQSSTGNSKFQAQESWYERLPPSRWKDMPSVIETGGARSTQRFEERFRLFRNLGLIYFLSDPLHLDMTIYRHTDLDDGVEIPQSLLLGPWSDEMVKHLYWFFESKGKVDDVDSTHGEIALLGLKKAISIGNLHVIILLIQMGLSHQINADFIAEALRYAGGDITTVFKILLSAAIPNLRSSTAPVISKALWSYRDDLLAEGDTDRLAHVDAIIRLDLMPRN</sequence>
<evidence type="ECO:0000313" key="4">
    <source>
        <dbReference type="Proteomes" id="UP000258309"/>
    </source>
</evidence>